<evidence type="ECO:0000313" key="2">
    <source>
        <dbReference type="EMBL" id="GIH96346.1"/>
    </source>
</evidence>
<dbReference type="EMBL" id="BOOJ01000064">
    <property type="protein sequence ID" value="GIH96346.1"/>
    <property type="molecule type" value="Genomic_DNA"/>
</dbReference>
<keyword evidence="3" id="KW-1185">Reference proteome</keyword>
<dbReference type="RefSeq" id="WP_204068392.1">
    <property type="nucleotide sequence ID" value="NZ_BOOJ01000064.1"/>
</dbReference>
<feature type="compositionally biased region" description="Polar residues" evidence="1">
    <location>
        <begin position="33"/>
        <end position="45"/>
    </location>
</feature>
<name>A0A8J3WR01_9ACTN</name>
<dbReference type="Gene3D" id="1.10.287.950">
    <property type="entry name" value="Methyl-accepting chemotaxis protein"/>
    <property type="match status" value="1"/>
</dbReference>
<sequence length="97" mass="9771">MATAVAAISTTARVIGEVNDHQGSIASAVEEQGSATDSMAGNSSEAAGGATTIAQSMREIAATAQATVGGIDEVRRASEEPAQNSAHLNTLVGRFRL</sequence>
<reference evidence="2 3" key="1">
    <citation type="submission" date="2021-01" db="EMBL/GenBank/DDBJ databases">
        <title>Whole genome shotgun sequence of Planobispora siamensis NBRC 107568.</title>
        <authorList>
            <person name="Komaki H."/>
            <person name="Tamura T."/>
        </authorList>
    </citation>
    <scope>NUCLEOTIDE SEQUENCE [LARGE SCALE GENOMIC DNA]</scope>
    <source>
        <strain evidence="2 3">NBRC 107568</strain>
    </source>
</reference>
<feature type="region of interest" description="Disordered" evidence="1">
    <location>
        <begin position="30"/>
        <end position="49"/>
    </location>
</feature>
<evidence type="ECO:0008006" key="4">
    <source>
        <dbReference type="Google" id="ProtNLM"/>
    </source>
</evidence>
<proteinExistence type="predicted"/>
<evidence type="ECO:0000256" key="1">
    <source>
        <dbReference type="SAM" id="MobiDB-lite"/>
    </source>
</evidence>
<dbReference type="SUPFAM" id="SSF58104">
    <property type="entry name" value="Methyl-accepting chemotaxis protein (MCP) signaling domain"/>
    <property type="match status" value="1"/>
</dbReference>
<gene>
    <name evidence="2" type="ORF">Psi01_69760</name>
</gene>
<dbReference type="AlphaFoldDB" id="A0A8J3WR01"/>
<organism evidence="2 3">
    <name type="scientific">Planobispora siamensis</name>
    <dbReference type="NCBI Taxonomy" id="936338"/>
    <lineage>
        <taxon>Bacteria</taxon>
        <taxon>Bacillati</taxon>
        <taxon>Actinomycetota</taxon>
        <taxon>Actinomycetes</taxon>
        <taxon>Streptosporangiales</taxon>
        <taxon>Streptosporangiaceae</taxon>
        <taxon>Planobispora</taxon>
    </lineage>
</organism>
<dbReference type="Proteomes" id="UP000619788">
    <property type="component" value="Unassembled WGS sequence"/>
</dbReference>
<protein>
    <recommendedName>
        <fullName evidence="4">Methyl-accepting chemotaxis protein</fullName>
    </recommendedName>
</protein>
<feature type="region of interest" description="Disordered" evidence="1">
    <location>
        <begin position="76"/>
        <end position="97"/>
    </location>
</feature>
<comment type="caution">
    <text evidence="2">The sequence shown here is derived from an EMBL/GenBank/DDBJ whole genome shotgun (WGS) entry which is preliminary data.</text>
</comment>
<accession>A0A8J3WR01</accession>
<evidence type="ECO:0000313" key="3">
    <source>
        <dbReference type="Proteomes" id="UP000619788"/>
    </source>
</evidence>